<organism evidence="1 2">
    <name type="scientific">Dreissena polymorpha</name>
    <name type="common">Zebra mussel</name>
    <name type="synonym">Mytilus polymorpha</name>
    <dbReference type="NCBI Taxonomy" id="45954"/>
    <lineage>
        <taxon>Eukaryota</taxon>
        <taxon>Metazoa</taxon>
        <taxon>Spiralia</taxon>
        <taxon>Lophotrochozoa</taxon>
        <taxon>Mollusca</taxon>
        <taxon>Bivalvia</taxon>
        <taxon>Autobranchia</taxon>
        <taxon>Heteroconchia</taxon>
        <taxon>Euheterodonta</taxon>
        <taxon>Imparidentia</taxon>
        <taxon>Neoheterodontei</taxon>
        <taxon>Myida</taxon>
        <taxon>Dreissenoidea</taxon>
        <taxon>Dreissenidae</taxon>
        <taxon>Dreissena</taxon>
    </lineage>
</organism>
<protein>
    <submittedName>
        <fullName evidence="1">Uncharacterized protein</fullName>
    </submittedName>
</protein>
<evidence type="ECO:0000313" key="2">
    <source>
        <dbReference type="Proteomes" id="UP000828390"/>
    </source>
</evidence>
<dbReference type="Proteomes" id="UP000828390">
    <property type="component" value="Unassembled WGS sequence"/>
</dbReference>
<reference evidence="1" key="2">
    <citation type="submission" date="2020-11" db="EMBL/GenBank/DDBJ databases">
        <authorList>
            <person name="McCartney M.A."/>
            <person name="Auch B."/>
            <person name="Kono T."/>
            <person name="Mallez S."/>
            <person name="Becker A."/>
            <person name="Gohl D.M."/>
            <person name="Silverstein K.A.T."/>
            <person name="Koren S."/>
            <person name="Bechman K.B."/>
            <person name="Herman A."/>
            <person name="Abrahante J.E."/>
            <person name="Garbe J."/>
        </authorList>
    </citation>
    <scope>NUCLEOTIDE SEQUENCE</scope>
    <source>
        <strain evidence="1">Duluth1</strain>
        <tissue evidence="1">Whole animal</tissue>
    </source>
</reference>
<accession>A0A9D4CT98</accession>
<comment type="caution">
    <text evidence="1">The sequence shown here is derived from an EMBL/GenBank/DDBJ whole genome shotgun (WGS) entry which is preliminary data.</text>
</comment>
<dbReference type="AlphaFoldDB" id="A0A9D4CT98"/>
<gene>
    <name evidence="1" type="ORF">DPMN_039457</name>
</gene>
<keyword evidence="2" id="KW-1185">Reference proteome</keyword>
<dbReference type="EMBL" id="JAIWYP010000011">
    <property type="protein sequence ID" value="KAH3733033.1"/>
    <property type="molecule type" value="Genomic_DNA"/>
</dbReference>
<reference evidence="1" key="1">
    <citation type="journal article" date="2019" name="bioRxiv">
        <title>The Genome of the Zebra Mussel, Dreissena polymorpha: A Resource for Invasive Species Research.</title>
        <authorList>
            <person name="McCartney M.A."/>
            <person name="Auch B."/>
            <person name="Kono T."/>
            <person name="Mallez S."/>
            <person name="Zhang Y."/>
            <person name="Obille A."/>
            <person name="Becker A."/>
            <person name="Abrahante J.E."/>
            <person name="Garbe J."/>
            <person name="Badalamenti J.P."/>
            <person name="Herman A."/>
            <person name="Mangelson H."/>
            <person name="Liachko I."/>
            <person name="Sullivan S."/>
            <person name="Sone E.D."/>
            <person name="Koren S."/>
            <person name="Silverstein K.A.T."/>
            <person name="Beckman K.B."/>
            <person name="Gohl D.M."/>
        </authorList>
    </citation>
    <scope>NUCLEOTIDE SEQUENCE</scope>
    <source>
        <strain evidence="1">Duluth1</strain>
        <tissue evidence="1">Whole animal</tissue>
    </source>
</reference>
<sequence length="121" mass="13959">MVASGIQDKQQCKWEADITEMIDEGPIVILRLPRIRQAVVASPEPMFWFSKKRMEIEMLSLEVWNGNLKVRNKNGVVDESDAILPQMERREVELLIEVAIRMYLEGSDICGVRVILNMILM</sequence>
<proteinExistence type="predicted"/>
<name>A0A9D4CT98_DREPO</name>
<evidence type="ECO:0000313" key="1">
    <source>
        <dbReference type="EMBL" id="KAH3733033.1"/>
    </source>
</evidence>